<dbReference type="InterPro" id="IPR044000">
    <property type="entry name" value="Phage_tube_2"/>
</dbReference>
<name>A0A8J3FY19_9PSEU</name>
<gene>
    <name evidence="2" type="ORF">GCM10012275_56330</name>
</gene>
<feature type="region of interest" description="Disordered" evidence="1">
    <location>
        <begin position="14"/>
        <end position="63"/>
    </location>
</feature>
<reference evidence="2" key="2">
    <citation type="submission" date="2020-09" db="EMBL/GenBank/DDBJ databases">
        <authorList>
            <person name="Sun Q."/>
            <person name="Zhou Y."/>
        </authorList>
    </citation>
    <scope>NUCLEOTIDE SEQUENCE</scope>
    <source>
        <strain evidence="2">CGMCC 4.5737</strain>
    </source>
</reference>
<dbReference type="EMBL" id="BMMK01000041">
    <property type="protein sequence ID" value="GGM78444.1"/>
    <property type="molecule type" value="Genomic_DNA"/>
</dbReference>
<sequence>MSVLEGAILLGEETTYGTPATPTRGYEGKADSWKRQTEYQESQGFRPGMHTLRSDRRRPMHKGGEGEIELDLLTSGAGLLLASVFTTVTSKPLVPEEGKDPVATEFTFATDVRESPKALTVQVLRPRASGGTVAFTHTGVVAKEFTLSQEVDQNLTFKAGFDFQDVLLTQPAGTPAYPAEAVPFAWSECQIALTGVTTTEFAPSKFELNGDLGLKTDRYRLANGGRKTRPFRSQVPAYEGSLAVDFEDVALYEAYIKGSLLGLTATWIGALIAPGIHHLVKVELPTIQFSGESPEMSLDDLTQQPLPFKVLDAGDGTPAVRLTYVTTDTAP</sequence>
<proteinExistence type="predicted"/>
<dbReference type="RefSeq" id="WP_189061458.1">
    <property type="nucleotide sequence ID" value="NZ_BMMK01000041.1"/>
</dbReference>
<protein>
    <submittedName>
        <fullName evidence="2">Uncharacterized protein</fullName>
    </submittedName>
</protein>
<dbReference type="AlphaFoldDB" id="A0A8J3FY19"/>
<dbReference type="Proteomes" id="UP000637578">
    <property type="component" value="Unassembled WGS sequence"/>
</dbReference>
<organism evidence="2 3">
    <name type="scientific">Longimycelium tulufanense</name>
    <dbReference type="NCBI Taxonomy" id="907463"/>
    <lineage>
        <taxon>Bacteria</taxon>
        <taxon>Bacillati</taxon>
        <taxon>Actinomycetota</taxon>
        <taxon>Actinomycetes</taxon>
        <taxon>Pseudonocardiales</taxon>
        <taxon>Pseudonocardiaceae</taxon>
        <taxon>Longimycelium</taxon>
    </lineage>
</organism>
<feature type="compositionally biased region" description="Basic and acidic residues" evidence="1">
    <location>
        <begin position="26"/>
        <end position="38"/>
    </location>
</feature>
<dbReference type="Pfam" id="PF18906">
    <property type="entry name" value="Phage_tube_2"/>
    <property type="match status" value="1"/>
</dbReference>
<accession>A0A8J3FY19</accession>
<evidence type="ECO:0000313" key="2">
    <source>
        <dbReference type="EMBL" id="GGM78444.1"/>
    </source>
</evidence>
<comment type="caution">
    <text evidence="2">The sequence shown here is derived from an EMBL/GenBank/DDBJ whole genome shotgun (WGS) entry which is preliminary data.</text>
</comment>
<reference evidence="2" key="1">
    <citation type="journal article" date="2014" name="Int. J. Syst. Evol. Microbiol.">
        <title>Complete genome sequence of Corynebacterium casei LMG S-19264T (=DSM 44701T), isolated from a smear-ripened cheese.</title>
        <authorList>
            <consortium name="US DOE Joint Genome Institute (JGI-PGF)"/>
            <person name="Walter F."/>
            <person name="Albersmeier A."/>
            <person name="Kalinowski J."/>
            <person name="Ruckert C."/>
        </authorList>
    </citation>
    <scope>NUCLEOTIDE SEQUENCE</scope>
    <source>
        <strain evidence="2">CGMCC 4.5737</strain>
    </source>
</reference>
<evidence type="ECO:0000256" key="1">
    <source>
        <dbReference type="SAM" id="MobiDB-lite"/>
    </source>
</evidence>
<evidence type="ECO:0000313" key="3">
    <source>
        <dbReference type="Proteomes" id="UP000637578"/>
    </source>
</evidence>
<keyword evidence="3" id="KW-1185">Reference proteome</keyword>